<dbReference type="Pfam" id="PF00590">
    <property type="entry name" value="TP_methylase"/>
    <property type="match status" value="1"/>
</dbReference>
<comment type="caution">
    <text evidence="8">The sequence shown here is derived from an EMBL/GenBank/DDBJ whole genome shotgun (WGS) entry which is preliminary data.</text>
</comment>
<dbReference type="InterPro" id="IPR006366">
    <property type="entry name" value="CobA/CysG_C"/>
</dbReference>
<dbReference type="FunFam" id="3.40.1010.10:FF:000001">
    <property type="entry name" value="Siroheme synthase"/>
    <property type="match status" value="1"/>
</dbReference>
<dbReference type="NCBIfam" id="NF004790">
    <property type="entry name" value="PRK06136.1"/>
    <property type="match status" value="1"/>
</dbReference>
<reference evidence="8" key="1">
    <citation type="journal article" date="2021" name="PeerJ">
        <title>Extensive microbial diversity within the chicken gut microbiome revealed by metagenomics and culture.</title>
        <authorList>
            <person name="Gilroy R."/>
            <person name="Ravi A."/>
            <person name="Getino M."/>
            <person name="Pursley I."/>
            <person name="Horton D.L."/>
            <person name="Alikhan N.F."/>
            <person name="Baker D."/>
            <person name="Gharbi K."/>
            <person name="Hall N."/>
            <person name="Watson M."/>
            <person name="Adriaenssens E.M."/>
            <person name="Foster-Nyarko E."/>
            <person name="Jarju S."/>
            <person name="Secka A."/>
            <person name="Antonio M."/>
            <person name="Oren A."/>
            <person name="Chaudhuri R.R."/>
            <person name="La Ragione R."/>
            <person name="Hildebrand F."/>
            <person name="Pallen M.J."/>
        </authorList>
    </citation>
    <scope>NUCLEOTIDE SEQUENCE</scope>
    <source>
        <strain evidence="8">2189</strain>
    </source>
</reference>
<dbReference type="InterPro" id="IPR035996">
    <property type="entry name" value="4pyrrol_Methylase_sf"/>
</dbReference>
<evidence type="ECO:0000313" key="8">
    <source>
        <dbReference type="EMBL" id="HIX50624.1"/>
    </source>
</evidence>
<dbReference type="InterPro" id="IPR014777">
    <property type="entry name" value="4pyrrole_Mease_sub1"/>
</dbReference>
<evidence type="ECO:0000256" key="2">
    <source>
        <dbReference type="ARBA" id="ARBA00022603"/>
    </source>
</evidence>
<evidence type="ECO:0000259" key="6">
    <source>
        <dbReference type="Pfam" id="PF00590"/>
    </source>
</evidence>
<evidence type="ECO:0000259" key="7">
    <source>
        <dbReference type="Pfam" id="PF02602"/>
    </source>
</evidence>
<dbReference type="Gene3D" id="3.30.950.10">
    <property type="entry name" value="Methyltransferase, Cobalt-precorrin-4 Transmethylase, Domain 2"/>
    <property type="match status" value="1"/>
</dbReference>
<evidence type="ECO:0000313" key="9">
    <source>
        <dbReference type="Proteomes" id="UP000886847"/>
    </source>
</evidence>
<sequence length="509" mass="52063">MDELKDRKYFAGAPACENDSAPAHVSARGKGKVADDGCQYGKVAIVGAGCGVGTLTLRAAELLRRAGCVVYDSLIDPSILALCSPGCELLHMGKRAGSHSAEQGEIVRALLEGAARHPLTVRLHGGDPFVFGRGGEEALALSAAGIEAEYVPGVTSAAAAAGFAGIPLTHRGAARSFRVVTAHTAEGIPDFSSLAKEEGTLIFLMAKGAASAIRRDLLAGGMAEDMPAAAVSCAGSASQQVRRGCLGELEALAALPAPLVLVVGKVCALPLLLGSHLFAPVLVTGTAEHVGRVRAALAERGVPSEGCVSLRLVPCMEKGLLTRLSAFEWLVFTSSAGVRFFFTEAQRRGMDGRSFAGKKFAAIGPHTAEALQDAGVRADLVPPSYTTEALAEALAARGVPKQKIALLRAKTPCPALEAVGEQCTLYDAAADEAAIAAVRGREYAAVTFGSAGGAEAFCRLAGVPERAVCIGEAAAGPLRARGASPAVSAVAEAAALAERTVRLLEEIGP</sequence>
<keyword evidence="4" id="KW-0949">S-adenosyl-L-methionine</keyword>
<organism evidence="8 9">
    <name type="scientific">Candidatus Borkfalkia faecavium</name>
    <dbReference type="NCBI Taxonomy" id="2838508"/>
    <lineage>
        <taxon>Bacteria</taxon>
        <taxon>Bacillati</taxon>
        <taxon>Bacillota</taxon>
        <taxon>Clostridia</taxon>
        <taxon>Christensenellales</taxon>
        <taxon>Christensenellaceae</taxon>
        <taxon>Candidatus Borkfalkia</taxon>
    </lineage>
</organism>
<dbReference type="SUPFAM" id="SSF69618">
    <property type="entry name" value="HemD-like"/>
    <property type="match status" value="1"/>
</dbReference>
<dbReference type="NCBIfam" id="TIGR01469">
    <property type="entry name" value="cobA_cysG_Cterm"/>
    <property type="match status" value="1"/>
</dbReference>
<feature type="domain" description="Tetrapyrrole methylase" evidence="6">
    <location>
        <begin position="42"/>
        <end position="249"/>
    </location>
</feature>
<reference evidence="8" key="2">
    <citation type="submission" date="2021-04" db="EMBL/GenBank/DDBJ databases">
        <authorList>
            <person name="Gilroy R."/>
        </authorList>
    </citation>
    <scope>NUCLEOTIDE SEQUENCE</scope>
    <source>
        <strain evidence="8">2189</strain>
    </source>
</reference>
<dbReference type="PANTHER" id="PTHR45790">
    <property type="entry name" value="SIROHEME SYNTHASE-RELATED"/>
    <property type="match status" value="1"/>
</dbReference>
<dbReference type="GO" id="GO:0019354">
    <property type="term" value="P:siroheme biosynthetic process"/>
    <property type="evidence" value="ECO:0007669"/>
    <property type="project" value="InterPro"/>
</dbReference>
<accession>A0A9D1W119</accession>
<proteinExistence type="predicted"/>
<evidence type="ECO:0000256" key="5">
    <source>
        <dbReference type="ARBA" id="ARBA00023244"/>
    </source>
</evidence>
<dbReference type="InterPro" id="IPR036108">
    <property type="entry name" value="4pyrrol_syn_uPrphyn_synt_sf"/>
</dbReference>
<keyword evidence="2 8" id="KW-0489">Methyltransferase</keyword>
<dbReference type="AlphaFoldDB" id="A0A9D1W119"/>
<name>A0A9D1W119_9FIRM</name>
<dbReference type="InterPro" id="IPR014776">
    <property type="entry name" value="4pyrrole_Mease_sub2"/>
</dbReference>
<gene>
    <name evidence="8" type="primary">cobA</name>
    <name evidence="8" type="ORF">H9851_05015</name>
</gene>
<dbReference type="EMBL" id="DXEW01000025">
    <property type="protein sequence ID" value="HIX50624.1"/>
    <property type="molecule type" value="Genomic_DNA"/>
</dbReference>
<dbReference type="EC" id="2.1.1.107" evidence="1"/>
<keyword evidence="5" id="KW-0627">Porphyrin biosynthesis</keyword>
<keyword evidence="3 8" id="KW-0808">Transferase</keyword>
<evidence type="ECO:0000256" key="4">
    <source>
        <dbReference type="ARBA" id="ARBA00022691"/>
    </source>
</evidence>
<dbReference type="Gene3D" id="3.40.50.10090">
    <property type="match status" value="1"/>
</dbReference>
<evidence type="ECO:0000256" key="3">
    <source>
        <dbReference type="ARBA" id="ARBA00022679"/>
    </source>
</evidence>
<dbReference type="Gene3D" id="3.40.1010.10">
    <property type="entry name" value="Cobalt-precorrin-4 Transmethylase, Domain 1"/>
    <property type="match status" value="1"/>
</dbReference>
<dbReference type="CDD" id="cd11642">
    <property type="entry name" value="SUMT"/>
    <property type="match status" value="1"/>
</dbReference>
<dbReference type="InterPro" id="IPR050161">
    <property type="entry name" value="Siro_Cobalamin_biosynth"/>
</dbReference>
<dbReference type="InterPro" id="IPR003754">
    <property type="entry name" value="4pyrrol_synth_uPrphyn_synth"/>
</dbReference>
<protein>
    <recommendedName>
        <fullName evidence="1">uroporphyrinogen-III C-methyltransferase</fullName>
        <ecNumber evidence="1">2.1.1.107</ecNumber>
    </recommendedName>
</protein>
<dbReference type="Proteomes" id="UP000886847">
    <property type="component" value="Unassembled WGS sequence"/>
</dbReference>
<dbReference type="PANTHER" id="PTHR45790:SF3">
    <property type="entry name" value="S-ADENOSYL-L-METHIONINE-DEPENDENT UROPORPHYRINOGEN III METHYLTRANSFERASE, CHLOROPLASTIC"/>
    <property type="match status" value="1"/>
</dbReference>
<dbReference type="Pfam" id="PF02602">
    <property type="entry name" value="HEM4"/>
    <property type="match status" value="1"/>
</dbReference>
<dbReference type="InterPro" id="IPR000878">
    <property type="entry name" value="4pyrrol_Mease"/>
</dbReference>
<feature type="domain" description="Tetrapyrrole biosynthesis uroporphyrinogen III synthase" evidence="7">
    <location>
        <begin position="319"/>
        <end position="497"/>
    </location>
</feature>
<evidence type="ECO:0000256" key="1">
    <source>
        <dbReference type="ARBA" id="ARBA00012162"/>
    </source>
</evidence>
<dbReference type="GO" id="GO:0032259">
    <property type="term" value="P:methylation"/>
    <property type="evidence" value="ECO:0007669"/>
    <property type="project" value="UniProtKB-KW"/>
</dbReference>
<dbReference type="GO" id="GO:0004852">
    <property type="term" value="F:uroporphyrinogen-III synthase activity"/>
    <property type="evidence" value="ECO:0007669"/>
    <property type="project" value="InterPro"/>
</dbReference>
<dbReference type="SUPFAM" id="SSF53790">
    <property type="entry name" value="Tetrapyrrole methylase"/>
    <property type="match status" value="1"/>
</dbReference>
<dbReference type="GO" id="GO:0004851">
    <property type="term" value="F:uroporphyrin-III C-methyltransferase activity"/>
    <property type="evidence" value="ECO:0007669"/>
    <property type="project" value="UniProtKB-EC"/>
</dbReference>
<dbReference type="CDD" id="cd06578">
    <property type="entry name" value="HemD"/>
    <property type="match status" value="1"/>
</dbReference>